<protein>
    <submittedName>
        <fullName evidence="1">Uncharacterized protein</fullName>
    </submittedName>
</protein>
<dbReference type="InterPro" id="IPR054224">
    <property type="entry name" value="DUF6944"/>
</dbReference>
<dbReference type="RefSeq" id="WP_353948168.1">
    <property type="nucleotide sequence ID" value="NZ_CP159510.1"/>
</dbReference>
<proteinExistence type="predicted"/>
<evidence type="ECO:0000313" key="1">
    <source>
        <dbReference type="EMBL" id="XCJ16782.1"/>
    </source>
</evidence>
<organism evidence="1">
    <name type="scientific">Sporolactobacillus sp. Y61</name>
    <dbReference type="NCBI Taxonomy" id="3160863"/>
    <lineage>
        <taxon>Bacteria</taxon>
        <taxon>Bacillati</taxon>
        <taxon>Bacillota</taxon>
        <taxon>Bacilli</taxon>
        <taxon>Bacillales</taxon>
        <taxon>Sporolactobacillaceae</taxon>
        <taxon>Sporolactobacillus</taxon>
    </lineage>
</organism>
<name>A0AAU8IEP2_9BACL</name>
<accession>A0AAU8IEP2</accession>
<dbReference type="AlphaFoldDB" id="A0AAU8IEP2"/>
<dbReference type="EMBL" id="CP159510">
    <property type="protein sequence ID" value="XCJ16782.1"/>
    <property type="molecule type" value="Genomic_DNA"/>
</dbReference>
<reference evidence="1" key="1">
    <citation type="submission" date="2024-06" db="EMBL/GenBank/DDBJ databases">
        <authorList>
            <person name="Fan A."/>
            <person name="Zhang F.Y."/>
            <person name="Zhang L."/>
        </authorList>
    </citation>
    <scope>NUCLEOTIDE SEQUENCE</scope>
    <source>
        <strain evidence="1">Y61</strain>
    </source>
</reference>
<sequence>MEEWNAAIKRKIGFASLTIGKVMSSLGKSPGFCFSSTTQDQLIYSGSLIQTGGGALILDQMNAQENPVLYEEVLMLNMIGYGVFAFSLLQDIEDNILLIRQALSSNLRDVVGALIFLTDRGTWESPGSWIGTMMLATGHFVQALGRNRQLESGAALNEVNSWITAGSWIETGERSPSYCKVWLIPDELPCPVANRRRRQGFCFPVPFIFLGKKNRMGGPPIPYQRN</sequence>
<gene>
    <name evidence="1" type="ORF">ABNN70_14265</name>
</gene>
<dbReference type="Pfam" id="PF22116">
    <property type="entry name" value="DUF6944"/>
    <property type="match status" value="1"/>
</dbReference>